<gene>
    <name evidence="5" type="ORF">ATJ97_3354</name>
</gene>
<dbReference type="OrthoDB" id="4966979at2"/>
<feature type="transmembrane region" description="Helical" evidence="2">
    <location>
        <begin position="148"/>
        <end position="166"/>
    </location>
</feature>
<sequence length="386" mass="38857">MSAPHPSGPAANALASAGDPARPRAGRLVGVDIARGLAILGMFVAHLGDDGPDGGHDPEWFVVADGRSAALFALLAGVSLALANGRQVPPSGLALTRARLATLVRAGVLLVIGVVLVLLGTPVLVILPAYAAMFVLALPFLGADRRVLLAGAVTAAVVSPAVIFLLTTPLERGGTSIAATLTGQADPVELPMDELATGAYPALIFIAYLLLGLLVGRSNLSAVPVQLGLVGAGTVLAAAAWGSSYLVLDALGADASPLALRLASAAAHDDSTLEVIGNCGTSIAVIGLCLLLTRPGTAAGRAASAVLSPVAAAGATSLSTYSFHIVAIFVLGNAVVWYPESNAVLVWFVVVALVGAWLWRRFLGQGPLERLVRSAVAGVLGSAPAR</sequence>
<dbReference type="RefSeq" id="WP_098484660.1">
    <property type="nucleotide sequence ID" value="NZ_PDJI01000004.1"/>
</dbReference>
<dbReference type="AlphaFoldDB" id="A0A2A9ENZ3"/>
<dbReference type="InterPro" id="IPR052529">
    <property type="entry name" value="Bact_Transport_Assoc"/>
</dbReference>
<feature type="transmembrane region" description="Helical" evidence="2">
    <location>
        <begin position="198"/>
        <end position="215"/>
    </location>
</feature>
<proteinExistence type="predicted"/>
<reference evidence="5 6" key="1">
    <citation type="submission" date="2017-10" db="EMBL/GenBank/DDBJ databases">
        <title>Sequencing the genomes of 1000 actinobacteria strains.</title>
        <authorList>
            <person name="Klenk H.-P."/>
        </authorList>
    </citation>
    <scope>NUCLEOTIDE SEQUENCE [LARGE SCALE GENOMIC DNA]</scope>
    <source>
        <strain evidence="5 6">DSM 21838</strain>
    </source>
</reference>
<feature type="transmembrane region" description="Helical" evidence="2">
    <location>
        <begin position="68"/>
        <end position="88"/>
    </location>
</feature>
<dbReference type="InterPro" id="IPR007349">
    <property type="entry name" value="DUF418"/>
</dbReference>
<evidence type="ECO:0000259" key="4">
    <source>
        <dbReference type="Pfam" id="PF07786"/>
    </source>
</evidence>
<keyword evidence="6" id="KW-1185">Reference proteome</keyword>
<dbReference type="Pfam" id="PF07786">
    <property type="entry name" value="HGSNAT_cat"/>
    <property type="match status" value="1"/>
</dbReference>
<keyword evidence="2" id="KW-0472">Membrane</keyword>
<feature type="domain" description="Heparan-alpha-glucosaminide N-acetyltransferase catalytic" evidence="4">
    <location>
        <begin position="27"/>
        <end position="160"/>
    </location>
</feature>
<dbReference type="Proteomes" id="UP000222106">
    <property type="component" value="Unassembled WGS sequence"/>
</dbReference>
<evidence type="ECO:0000256" key="2">
    <source>
        <dbReference type="SAM" id="Phobius"/>
    </source>
</evidence>
<protein>
    <submittedName>
        <fullName evidence="5">Uncharacterized protein DUF418</fullName>
    </submittedName>
</protein>
<dbReference type="PANTHER" id="PTHR30590:SF3">
    <property type="entry name" value="HYPOTHETICAL MEMBRANE SPANNING PROTEIN"/>
    <property type="match status" value="1"/>
</dbReference>
<feature type="region of interest" description="Disordered" evidence="1">
    <location>
        <begin position="1"/>
        <end position="20"/>
    </location>
</feature>
<feature type="transmembrane region" description="Helical" evidence="2">
    <location>
        <begin position="305"/>
        <end position="338"/>
    </location>
</feature>
<evidence type="ECO:0000313" key="6">
    <source>
        <dbReference type="Proteomes" id="UP000222106"/>
    </source>
</evidence>
<evidence type="ECO:0000259" key="3">
    <source>
        <dbReference type="Pfam" id="PF04235"/>
    </source>
</evidence>
<comment type="caution">
    <text evidence="5">The sequence shown here is derived from an EMBL/GenBank/DDBJ whole genome shotgun (WGS) entry which is preliminary data.</text>
</comment>
<keyword evidence="2" id="KW-0812">Transmembrane</keyword>
<evidence type="ECO:0000313" key="5">
    <source>
        <dbReference type="EMBL" id="PFG40817.1"/>
    </source>
</evidence>
<feature type="transmembrane region" description="Helical" evidence="2">
    <location>
        <begin position="344"/>
        <end position="363"/>
    </location>
</feature>
<name>A0A2A9ENZ3_9MICO</name>
<feature type="transmembrane region" description="Helical" evidence="2">
    <location>
        <begin position="227"/>
        <end position="248"/>
    </location>
</feature>
<keyword evidence="2" id="KW-1133">Transmembrane helix</keyword>
<feature type="transmembrane region" description="Helical" evidence="2">
    <location>
        <begin position="100"/>
        <end position="119"/>
    </location>
</feature>
<feature type="domain" description="DUF418" evidence="3">
    <location>
        <begin position="259"/>
        <end position="377"/>
    </location>
</feature>
<evidence type="ECO:0000256" key="1">
    <source>
        <dbReference type="SAM" id="MobiDB-lite"/>
    </source>
</evidence>
<dbReference type="Pfam" id="PF04235">
    <property type="entry name" value="DUF418"/>
    <property type="match status" value="1"/>
</dbReference>
<feature type="transmembrane region" description="Helical" evidence="2">
    <location>
        <begin position="275"/>
        <end position="293"/>
    </location>
</feature>
<organism evidence="5 6">
    <name type="scientific">Georgenia soli</name>
    <dbReference type="NCBI Taxonomy" id="638953"/>
    <lineage>
        <taxon>Bacteria</taxon>
        <taxon>Bacillati</taxon>
        <taxon>Actinomycetota</taxon>
        <taxon>Actinomycetes</taxon>
        <taxon>Micrococcales</taxon>
        <taxon>Bogoriellaceae</taxon>
        <taxon>Georgenia</taxon>
    </lineage>
</organism>
<accession>A0A2A9ENZ3</accession>
<dbReference type="PANTHER" id="PTHR30590">
    <property type="entry name" value="INNER MEMBRANE PROTEIN"/>
    <property type="match status" value="1"/>
</dbReference>
<dbReference type="EMBL" id="PDJI01000004">
    <property type="protein sequence ID" value="PFG40817.1"/>
    <property type="molecule type" value="Genomic_DNA"/>
</dbReference>
<dbReference type="InterPro" id="IPR012429">
    <property type="entry name" value="HGSNAT_cat"/>
</dbReference>
<feature type="transmembrane region" description="Helical" evidence="2">
    <location>
        <begin position="125"/>
        <end position="141"/>
    </location>
</feature>